<organism evidence="1 2">
    <name type="scientific">Trichonephila clavipes</name>
    <name type="common">Golden silk orbweaver</name>
    <name type="synonym">Nephila clavipes</name>
    <dbReference type="NCBI Taxonomy" id="2585209"/>
    <lineage>
        <taxon>Eukaryota</taxon>
        <taxon>Metazoa</taxon>
        <taxon>Ecdysozoa</taxon>
        <taxon>Arthropoda</taxon>
        <taxon>Chelicerata</taxon>
        <taxon>Arachnida</taxon>
        <taxon>Araneae</taxon>
        <taxon>Araneomorphae</taxon>
        <taxon>Entelegynae</taxon>
        <taxon>Araneoidea</taxon>
        <taxon>Nephilidae</taxon>
        <taxon>Trichonephila</taxon>
    </lineage>
</organism>
<accession>A0A8X6WLJ8</accession>
<comment type="caution">
    <text evidence="1">The sequence shown here is derived from an EMBL/GenBank/DDBJ whole genome shotgun (WGS) entry which is preliminary data.</text>
</comment>
<name>A0A8X6WLJ8_TRICX</name>
<keyword evidence="2" id="KW-1185">Reference proteome</keyword>
<evidence type="ECO:0000313" key="2">
    <source>
        <dbReference type="Proteomes" id="UP000887159"/>
    </source>
</evidence>
<sequence length="106" mass="12100">MTNAFPETVVQLMKSVGQVSEETNVSWNTVQKILTEDYAIRRVSEKFASRLLKDGDVAHNLSLIQVMQMTLDLTSYSLSFHNMSVWILSAYKFSVHQLHYTTGLTQ</sequence>
<dbReference type="EMBL" id="BMAU01021435">
    <property type="protein sequence ID" value="GFY35966.1"/>
    <property type="molecule type" value="Genomic_DNA"/>
</dbReference>
<evidence type="ECO:0000313" key="1">
    <source>
        <dbReference type="EMBL" id="GFY35966.1"/>
    </source>
</evidence>
<reference evidence="1" key="1">
    <citation type="submission" date="2020-08" db="EMBL/GenBank/DDBJ databases">
        <title>Multicomponent nature underlies the extraordinary mechanical properties of spider dragline silk.</title>
        <authorList>
            <person name="Kono N."/>
            <person name="Nakamura H."/>
            <person name="Mori M."/>
            <person name="Yoshida Y."/>
            <person name="Ohtoshi R."/>
            <person name="Malay A.D."/>
            <person name="Moran D.A.P."/>
            <person name="Tomita M."/>
            <person name="Numata K."/>
            <person name="Arakawa K."/>
        </authorList>
    </citation>
    <scope>NUCLEOTIDE SEQUENCE</scope>
</reference>
<protein>
    <submittedName>
        <fullName evidence="1">Uncharacterized protein</fullName>
    </submittedName>
</protein>
<gene>
    <name evidence="1" type="ORF">TNCV_4843381</name>
</gene>
<dbReference type="Proteomes" id="UP000887159">
    <property type="component" value="Unassembled WGS sequence"/>
</dbReference>
<dbReference type="AlphaFoldDB" id="A0A8X6WLJ8"/>
<proteinExistence type="predicted"/>